<dbReference type="EMBL" id="JAGSOG010000184">
    <property type="protein sequence ID" value="MBR7837151.1"/>
    <property type="molecule type" value="Genomic_DNA"/>
</dbReference>
<dbReference type="Proteomes" id="UP000675781">
    <property type="component" value="Unassembled WGS sequence"/>
</dbReference>
<accession>A0A941ETS0</accession>
<evidence type="ECO:0000313" key="6">
    <source>
        <dbReference type="Proteomes" id="UP000675781"/>
    </source>
</evidence>
<keyword evidence="6" id="KW-1185">Reference proteome</keyword>
<dbReference type="InterPro" id="IPR011047">
    <property type="entry name" value="Quinoprotein_ADH-like_sf"/>
</dbReference>
<feature type="domain" description="LamG-like jellyroll fold" evidence="4">
    <location>
        <begin position="1056"/>
        <end position="1206"/>
    </location>
</feature>
<dbReference type="InterPro" id="IPR042837">
    <property type="entry name" value="PTX3"/>
</dbReference>
<evidence type="ECO:0000259" key="4">
    <source>
        <dbReference type="SMART" id="SM00560"/>
    </source>
</evidence>
<comment type="caution">
    <text evidence="5">The sequence shown here is derived from an EMBL/GenBank/DDBJ whole genome shotgun (WGS) entry which is preliminary data.</text>
</comment>
<dbReference type="SUPFAM" id="SSF49899">
    <property type="entry name" value="Concanavalin A-like lectins/glucanases"/>
    <property type="match status" value="2"/>
</dbReference>
<dbReference type="Pfam" id="PF13699">
    <property type="entry name" value="eCIS_core"/>
    <property type="match status" value="1"/>
</dbReference>
<dbReference type="InterPro" id="IPR025295">
    <property type="entry name" value="eCIS_core_dom"/>
</dbReference>
<dbReference type="InterPro" id="IPR013320">
    <property type="entry name" value="ConA-like_dom_sf"/>
</dbReference>
<dbReference type="Gene3D" id="2.60.120.200">
    <property type="match status" value="2"/>
</dbReference>
<dbReference type="PANTHER" id="PTHR46943:SF1">
    <property type="entry name" value="PENTRAXIN-RELATED PROTEIN PTX3"/>
    <property type="match status" value="1"/>
</dbReference>
<keyword evidence="1" id="KW-0732">Signal</keyword>
<protein>
    <submittedName>
        <fullName evidence="5">DUF4157 domain-containing protein</fullName>
    </submittedName>
</protein>
<gene>
    <name evidence="5" type="ORF">KDL01_27995</name>
</gene>
<evidence type="ECO:0000256" key="2">
    <source>
        <dbReference type="ARBA" id="ARBA00023157"/>
    </source>
</evidence>
<evidence type="ECO:0000256" key="3">
    <source>
        <dbReference type="SAM" id="MobiDB-lite"/>
    </source>
</evidence>
<organism evidence="5 6">
    <name type="scientific">Actinospica durhamensis</name>
    <dbReference type="NCBI Taxonomy" id="1508375"/>
    <lineage>
        <taxon>Bacteria</taxon>
        <taxon>Bacillati</taxon>
        <taxon>Actinomycetota</taxon>
        <taxon>Actinomycetes</taxon>
        <taxon>Catenulisporales</taxon>
        <taxon>Actinospicaceae</taxon>
        <taxon>Actinospica</taxon>
    </lineage>
</organism>
<evidence type="ECO:0000256" key="1">
    <source>
        <dbReference type="ARBA" id="ARBA00022729"/>
    </source>
</evidence>
<proteinExistence type="predicted"/>
<dbReference type="SMART" id="SM00560">
    <property type="entry name" value="LamGL"/>
    <property type="match status" value="2"/>
</dbReference>
<dbReference type="PANTHER" id="PTHR46943">
    <property type="entry name" value="PENTRAXIN-RELATED PROTEIN PTX3"/>
    <property type="match status" value="1"/>
</dbReference>
<feature type="domain" description="LamG-like jellyroll fold" evidence="4">
    <location>
        <begin position="1274"/>
        <end position="1419"/>
    </location>
</feature>
<reference evidence="5" key="1">
    <citation type="submission" date="2021-04" db="EMBL/GenBank/DDBJ databases">
        <title>Genome based classification of Actinospica acidithermotolerans sp. nov., an actinobacterium isolated from an Indonesian hot spring.</title>
        <authorList>
            <person name="Kusuma A.B."/>
            <person name="Putra K.E."/>
            <person name="Nafisah S."/>
            <person name="Loh J."/>
            <person name="Nouioui I."/>
            <person name="Goodfellow M."/>
        </authorList>
    </citation>
    <scope>NUCLEOTIDE SEQUENCE</scope>
    <source>
        <strain evidence="5">CSCA 57</strain>
    </source>
</reference>
<dbReference type="RefSeq" id="WP_212531618.1">
    <property type="nucleotide sequence ID" value="NZ_JAGSOG010000184.1"/>
</dbReference>
<dbReference type="SUPFAM" id="SSF50998">
    <property type="entry name" value="Quinoprotein alcohol dehydrogenase-like"/>
    <property type="match status" value="1"/>
</dbReference>
<dbReference type="Pfam" id="PF13385">
    <property type="entry name" value="Laminin_G_3"/>
    <property type="match status" value="2"/>
</dbReference>
<keyword evidence="2" id="KW-1015">Disulfide bond</keyword>
<feature type="region of interest" description="Disordered" evidence="3">
    <location>
        <begin position="1"/>
        <end position="23"/>
    </location>
</feature>
<dbReference type="GO" id="GO:0006955">
    <property type="term" value="P:immune response"/>
    <property type="evidence" value="ECO:0007669"/>
    <property type="project" value="InterPro"/>
</dbReference>
<name>A0A941ETS0_9ACTN</name>
<evidence type="ECO:0000313" key="5">
    <source>
        <dbReference type="EMBL" id="MBR7837151.1"/>
    </source>
</evidence>
<dbReference type="InterPro" id="IPR006558">
    <property type="entry name" value="LamG-like"/>
</dbReference>
<sequence length="1436" mass="154504">MAMATTARLRLDRARHARHESGQLPARLREQLERALDADLSAVRVYTGPAADAAARAFGADAVASGSALFFRRGAFDPGSRDGVHLVAHEVAHTVQQAALRAGSPARLDRAVGEAAADRFADAFTAAYADGGSTDGSLAALALPHGRGGHDVLRVAAGPSGMIQLHSSFEHRYLGDGDPQDLRIIAENRDTPTRDRLLQGQIKLFELFDRKDPEHVTRADILRVAPHIQTLELGPDKIVATLGEINALPDYLSHPDQVESVRHDVLLPILQVIRQEGYNQFTELLTGHNPYKRFPGSPFQPTGALWGIVEALRETNALDELTAGLGIAGQDHYKGLLARNACHFAPYSWYRWLSFHLMARQAATDAFKGGKTPQLVQRAWNLAGYADHFLEDSFAAGHLIDKTLVMQWFVDWAQDTDLVADQSVLRYMTAALQPGLAAGRLYDPAYTGPSHDPQTVQELHTEAARISGTKLGPGREDGTLGGYLDYLTFLTSAAAQLGTNLLHNHYNDNSVWASSAAHTTPYQLWGDGTLLSEGGATGAFVTASAAQLSRRAIQELIDSGTTAITTTQIRSHFPTSVGSASDKLTTIGQWATTQRPFVEETIFKGFKDEIGKLLTRLTTPSLGIVSRDEPLGQQFATRADSDDSIIYEEAAVLPVGDRLFAASRGYVYELDPVSGAKLHGRAYALPEVLGSRYSTLASDGKMLFVGISSHVHALPLDGPWEGRPGWVSPTLGGLANLRFVTLLTNPDGRLFAASHGYVYELDPQRGAIKQEVELGSKVGVAEYPVDLATDGDLLYAGTHGYVYAINLRGPWNGWLWYSAKLGVSLDHQPVAVLVHGKRLFAMSDGVVYELPRDGSEKVLQRVDLHHGRWSPYIASLATDGGQLFVGTRGVAYALPLGTKWGENPTWSSPALSNIDEHGPVSLVCLRDRLFAGADGYVYELDLLDGAIRQQWQLVNLTNTGLDLPTVLVPSHEELYVGVHGYAYGMLLAAIQPTPTAAWPLAPVTGTGVPDRRGIHPATSFEVQYPPLTGLGGYALFNGVNSKIDTAAPVLDTTAGRGFTVDAWVRLDASPAAANSVIVAQTGTLAAAFTLGYSRTGTSWYLERTGADENSPIVQRVYAGVDAVLGVWTRVSGVYDPDATDAAGKTPTLSIYVDGAFAKSLVLSAPMGYAARGPLQIGVGRVDGRDAGPLKGAVRDVRVYGEALDAARLEPRAASFWRLDERGGTVAADRRHHHEARATDVNWTRIPDVGRGAHFNGRSTVIATKGPVVNAARGGSFTVAAWVRQDTVGAVPEIALCQNGQNVPVVGLRSRMATATSLSWTFFRYAVDSVHFEPVVLDSGTPVVFGTWAHVAGVYDAATQNMHIYVDGVRRGSAVFPRDHALDATGTFMIGHGAFADGRTQWFSGIVRDVRAYNEALTENQVRALLVAGAAKEDDAA</sequence>